<keyword evidence="3 8" id="KW-0812">Transmembrane</keyword>
<keyword evidence="2" id="KW-0813">Transport</keyword>
<feature type="transmembrane region" description="Helical" evidence="8">
    <location>
        <begin position="311"/>
        <end position="335"/>
    </location>
</feature>
<reference evidence="10 11" key="1">
    <citation type="submission" date="2016-11" db="EMBL/GenBank/DDBJ databases">
        <title>The macronuclear genome of Stentor coeruleus: a giant cell with tiny introns.</title>
        <authorList>
            <person name="Slabodnick M."/>
            <person name="Ruby J.G."/>
            <person name="Reiff S.B."/>
            <person name="Swart E.C."/>
            <person name="Gosai S."/>
            <person name="Prabakaran S."/>
            <person name="Witkowska E."/>
            <person name="Larue G.E."/>
            <person name="Fisher S."/>
            <person name="Freeman R.M."/>
            <person name="Gunawardena J."/>
            <person name="Chu W."/>
            <person name="Stover N.A."/>
            <person name="Gregory B.D."/>
            <person name="Nowacki M."/>
            <person name="Derisi J."/>
            <person name="Roy S.W."/>
            <person name="Marshall W.F."/>
            <person name="Sood P."/>
        </authorList>
    </citation>
    <scope>NUCLEOTIDE SEQUENCE [LARGE SCALE GENOMIC DNA]</scope>
    <source>
        <strain evidence="10">WM001</strain>
    </source>
</reference>
<keyword evidence="11" id="KW-1185">Reference proteome</keyword>
<feature type="transmembrane region" description="Helical" evidence="8">
    <location>
        <begin position="89"/>
        <end position="109"/>
    </location>
</feature>
<protein>
    <recommendedName>
        <fullName evidence="9">Cyclic nucleotide-binding domain-containing protein</fullName>
    </recommendedName>
</protein>
<comment type="subcellular location">
    <subcellularLocation>
        <location evidence="1">Membrane</location>
        <topology evidence="1">Multi-pass membrane protein</topology>
    </subcellularLocation>
</comment>
<keyword evidence="6 8" id="KW-0472">Membrane</keyword>
<evidence type="ECO:0000256" key="8">
    <source>
        <dbReference type="SAM" id="Phobius"/>
    </source>
</evidence>
<name>A0A1R2BGI0_9CILI</name>
<proteinExistence type="predicted"/>
<evidence type="ECO:0000256" key="2">
    <source>
        <dbReference type="ARBA" id="ARBA00022448"/>
    </source>
</evidence>
<dbReference type="PANTHER" id="PTHR47823:SF9">
    <property type="entry name" value="CHROMOSOME UNDETERMINED SCAFFOLD_10, WHOLE GENOME SHOTGUN SEQUENCE"/>
    <property type="match status" value="1"/>
</dbReference>
<dbReference type="PRINTS" id="PR01463">
    <property type="entry name" value="EAGCHANLFMLY"/>
</dbReference>
<keyword evidence="4 8" id="KW-1133">Transmembrane helix</keyword>
<dbReference type="OrthoDB" id="432483at2759"/>
<dbReference type="SUPFAM" id="SSF51206">
    <property type="entry name" value="cAMP-binding domain-like"/>
    <property type="match status" value="1"/>
</dbReference>
<evidence type="ECO:0000313" key="10">
    <source>
        <dbReference type="EMBL" id="OMJ75834.1"/>
    </source>
</evidence>
<evidence type="ECO:0000256" key="3">
    <source>
        <dbReference type="ARBA" id="ARBA00022692"/>
    </source>
</evidence>
<feature type="transmembrane region" description="Helical" evidence="8">
    <location>
        <begin position="281"/>
        <end position="299"/>
    </location>
</feature>
<dbReference type="FunFam" id="1.10.287.70:FF:000123">
    <property type="entry name" value="Potassium channel KAT3"/>
    <property type="match status" value="1"/>
</dbReference>
<evidence type="ECO:0000256" key="5">
    <source>
        <dbReference type="ARBA" id="ARBA00023065"/>
    </source>
</evidence>
<dbReference type="Gene3D" id="1.10.287.70">
    <property type="match status" value="1"/>
</dbReference>
<dbReference type="CDD" id="cd00038">
    <property type="entry name" value="CAP_ED"/>
    <property type="match status" value="1"/>
</dbReference>
<accession>A0A1R2BGI0</accession>
<evidence type="ECO:0000256" key="6">
    <source>
        <dbReference type="ARBA" id="ARBA00023136"/>
    </source>
</evidence>
<dbReference type="SUPFAM" id="SSF81324">
    <property type="entry name" value="Voltage-gated potassium channels"/>
    <property type="match status" value="1"/>
</dbReference>
<evidence type="ECO:0000256" key="1">
    <source>
        <dbReference type="ARBA" id="ARBA00004141"/>
    </source>
</evidence>
<dbReference type="PROSITE" id="PS50042">
    <property type="entry name" value="CNMP_BINDING_3"/>
    <property type="match status" value="1"/>
</dbReference>
<keyword evidence="7" id="KW-0407">Ion channel</keyword>
<feature type="transmembrane region" description="Helical" evidence="8">
    <location>
        <begin position="236"/>
        <end position="257"/>
    </location>
</feature>
<comment type="caution">
    <text evidence="10">The sequence shown here is derived from an EMBL/GenBank/DDBJ whole genome shotgun (WGS) entry which is preliminary data.</text>
</comment>
<dbReference type="InterPro" id="IPR003938">
    <property type="entry name" value="K_chnl_volt-dep_EAG/ELK/ERG"/>
</dbReference>
<dbReference type="InterPro" id="IPR018490">
    <property type="entry name" value="cNMP-bd_dom_sf"/>
</dbReference>
<keyword evidence="5" id="KW-0406">Ion transport</keyword>
<feature type="transmembrane region" description="Helical" evidence="8">
    <location>
        <begin position="116"/>
        <end position="141"/>
    </location>
</feature>
<dbReference type="Proteomes" id="UP000187209">
    <property type="component" value="Unassembled WGS sequence"/>
</dbReference>
<dbReference type="Pfam" id="PF00520">
    <property type="entry name" value="Ion_trans"/>
    <property type="match status" value="1"/>
</dbReference>
<evidence type="ECO:0000259" key="9">
    <source>
        <dbReference type="PROSITE" id="PS50042"/>
    </source>
</evidence>
<evidence type="ECO:0000256" key="4">
    <source>
        <dbReference type="ARBA" id="ARBA00022989"/>
    </source>
</evidence>
<evidence type="ECO:0000256" key="7">
    <source>
        <dbReference type="ARBA" id="ARBA00023303"/>
    </source>
</evidence>
<dbReference type="AlphaFoldDB" id="A0A1R2BGI0"/>
<dbReference type="GO" id="GO:0005249">
    <property type="term" value="F:voltage-gated potassium channel activity"/>
    <property type="evidence" value="ECO:0007669"/>
    <property type="project" value="InterPro"/>
</dbReference>
<dbReference type="EMBL" id="MPUH01000666">
    <property type="protein sequence ID" value="OMJ75834.1"/>
    <property type="molecule type" value="Genomic_DNA"/>
</dbReference>
<feature type="domain" description="Cyclic nucleotide-binding" evidence="9">
    <location>
        <begin position="416"/>
        <end position="531"/>
    </location>
</feature>
<dbReference type="Gene3D" id="2.60.120.10">
    <property type="entry name" value="Jelly Rolls"/>
    <property type="match status" value="1"/>
</dbReference>
<sequence length="615" mass="71230">MISSVHLDTTADTNTKNYKSLWRQSIKRVISNIRSEKQSGKFSERIKHFNTKSIVMRRVIEDISSENTTTQIPKSIIDPNSVIKGLWDMIIGIVMLYVSIVTPLSMAFIETNTFDVLFWVDIAIDAIFAFDVIFNLNTYFLDEEGNIVVKRKEIFLNYLKGWLIVDVFTCIPFEILQLFTGGYSATNKLARMTKLRVLPRLFRVARLLKMVKHVRSSSFVQQLQLLFSLSHRIMQVLTMFTGTIICIHVIACFWYFVAKMNDFNSDTWIARYKFEDKDPGYLYLCSVYWAITTLTSVGYGDIVPRTQEEKAVAMCWMVFSVYFLSFIVGSISLIISELTEKTKFRDSLLAKADSFADESGISKELRNKVTNYISRNSDSFSAKVTDKSDLIQYFNSDIKLELVQSIHDGAYAAFEIFNKQGKDFLMRIIPLLDTIEYPSRSVIYSVGEHSCEIYFLLKGKVHHKHENNVFRVDNPGSYFGDYEMFKRISREYTVTAVMNTYLWVMKESIVDIIIEEFPGVYKEMIQNSIFNFKKTKAALAEIMVLKRMKGKSATETRKSISEKYESMLKEGESLDGRIQFPSLRFESEIDNLIQMLKYDRRVMKAIMRNLTKLGC</sequence>
<dbReference type="GO" id="GO:0016020">
    <property type="term" value="C:membrane"/>
    <property type="evidence" value="ECO:0007669"/>
    <property type="project" value="UniProtKB-SubCell"/>
</dbReference>
<dbReference type="InterPro" id="IPR014710">
    <property type="entry name" value="RmlC-like_jellyroll"/>
</dbReference>
<dbReference type="InterPro" id="IPR005821">
    <property type="entry name" value="Ion_trans_dom"/>
</dbReference>
<dbReference type="Pfam" id="PF00027">
    <property type="entry name" value="cNMP_binding"/>
    <property type="match status" value="1"/>
</dbReference>
<gene>
    <name evidence="10" type="ORF">SteCoe_24936</name>
</gene>
<organism evidence="10 11">
    <name type="scientific">Stentor coeruleus</name>
    <dbReference type="NCBI Taxonomy" id="5963"/>
    <lineage>
        <taxon>Eukaryota</taxon>
        <taxon>Sar</taxon>
        <taxon>Alveolata</taxon>
        <taxon>Ciliophora</taxon>
        <taxon>Postciliodesmatophora</taxon>
        <taxon>Heterotrichea</taxon>
        <taxon>Heterotrichida</taxon>
        <taxon>Stentoridae</taxon>
        <taxon>Stentor</taxon>
    </lineage>
</organism>
<dbReference type="PANTHER" id="PTHR47823">
    <property type="entry name" value="ION_TRANS DOMAIN-CONTAINING PROTEIN"/>
    <property type="match status" value="1"/>
</dbReference>
<evidence type="ECO:0000313" key="11">
    <source>
        <dbReference type="Proteomes" id="UP000187209"/>
    </source>
</evidence>
<dbReference type="InterPro" id="IPR000595">
    <property type="entry name" value="cNMP-bd_dom"/>
</dbReference>
<feature type="transmembrane region" description="Helical" evidence="8">
    <location>
        <begin position="161"/>
        <end position="186"/>
    </location>
</feature>